<evidence type="ECO:0000313" key="3">
    <source>
        <dbReference type="Proteomes" id="UP000288716"/>
    </source>
</evidence>
<dbReference type="PANTHER" id="PTHR45864:SF2">
    <property type="entry name" value="PROTEIN PHOSPHATASE SLINGSHOT"/>
    <property type="match status" value="1"/>
</dbReference>
<proteinExistence type="predicted"/>
<evidence type="ECO:0000313" key="2">
    <source>
        <dbReference type="EMBL" id="RWS30082.1"/>
    </source>
</evidence>
<sequence length="138" mass="15379">MKDFEAIVSLLKVEDTIKMAVRLESVHIARLRYLVIVGCKDKSRGQGSCLLGIDYTEGATIGLVMPIWADTYLTLDGDGGFSLTSSGRHHIFKPISVQAMWLSSAEAREANYFPGGGTHQWTEYYEKNIESDRSCLNE</sequence>
<dbReference type="Pfam" id="PF23040">
    <property type="entry name" value="PH_SSH1-like_1st"/>
    <property type="match status" value="1"/>
</dbReference>
<comment type="caution">
    <text evidence="2">The sequence shown here is derived from an EMBL/GenBank/DDBJ whole genome shotgun (WGS) entry which is preliminary data.</text>
</comment>
<protein>
    <submittedName>
        <fullName evidence="2">Protein phosphatase Slingshot-like protein</fullName>
    </submittedName>
</protein>
<dbReference type="PANTHER" id="PTHR45864">
    <property type="entry name" value="SLINGSHOT PROTEIN PHOSPHATASE HOMOLOG"/>
    <property type="match status" value="1"/>
</dbReference>
<feature type="domain" description="Slingshot N-terminal" evidence="1">
    <location>
        <begin position="5"/>
        <end position="138"/>
    </location>
</feature>
<dbReference type="GO" id="GO:0003779">
    <property type="term" value="F:actin binding"/>
    <property type="evidence" value="ECO:0007669"/>
    <property type="project" value="InterPro"/>
</dbReference>
<dbReference type="STRING" id="299467.A0A443SRG5"/>
<dbReference type="GO" id="GO:0016791">
    <property type="term" value="F:phosphatase activity"/>
    <property type="evidence" value="ECO:0007669"/>
    <property type="project" value="InterPro"/>
</dbReference>
<dbReference type="AlphaFoldDB" id="A0A443SRG5"/>
<dbReference type="InterPro" id="IPR043588">
    <property type="entry name" value="SSH-N"/>
</dbReference>
<organism evidence="2 3">
    <name type="scientific">Leptotrombidium deliense</name>
    <dbReference type="NCBI Taxonomy" id="299467"/>
    <lineage>
        <taxon>Eukaryota</taxon>
        <taxon>Metazoa</taxon>
        <taxon>Ecdysozoa</taxon>
        <taxon>Arthropoda</taxon>
        <taxon>Chelicerata</taxon>
        <taxon>Arachnida</taxon>
        <taxon>Acari</taxon>
        <taxon>Acariformes</taxon>
        <taxon>Trombidiformes</taxon>
        <taxon>Prostigmata</taxon>
        <taxon>Anystina</taxon>
        <taxon>Parasitengona</taxon>
        <taxon>Trombiculoidea</taxon>
        <taxon>Trombiculidae</taxon>
        <taxon>Leptotrombidium</taxon>
    </lineage>
</organism>
<keyword evidence="3" id="KW-1185">Reference proteome</keyword>
<accession>A0A443SRG5</accession>
<dbReference type="Proteomes" id="UP000288716">
    <property type="component" value="Unassembled WGS sequence"/>
</dbReference>
<gene>
    <name evidence="2" type="ORF">B4U80_09607</name>
</gene>
<evidence type="ECO:0000259" key="1">
    <source>
        <dbReference type="Pfam" id="PF23040"/>
    </source>
</evidence>
<name>A0A443SRG5_9ACAR</name>
<dbReference type="InterPro" id="IPR043587">
    <property type="entry name" value="Phosphatase_SSH-like"/>
</dbReference>
<dbReference type="GO" id="GO:0030837">
    <property type="term" value="P:negative regulation of actin filament polymerization"/>
    <property type="evidence" value="ECO:0007669"/>
    <property type="project" value="InterPro"/>
</dbReference>
<feature type="non-terminal residue" evidence="2">
    <location>
        <position position="138"/>
    </location>
</feature>
<dbReference type="VEuPathDB" id="VectorBase:LDEU001958"/>
<dbReference type="EMBL" id="NCKV01000649">
    <property type="protein sequence ID" value="RWS30082.1"/>
    <property type="molecule type" value="Genomic_DNA"/>
</dbReference>
<reference evidence="2 3" key="1">
    <citation type="journal article" date="2018" name="Gigascience">
        <title>Genomes of trombidid mites reveal novel predicted allergens and laterally-transferred genes associated with secondary metabolism.</title>
        <authorList>
            <person name="Dong X."/>
            <person name="Chaisiri K."/>
            <person name="Xia D."/>
            <person name="Armstrong S.D."/>
            <person name="Fang Y."/>
            <person name="Donnelly M.J."/>
            <person name="Kadowaki T."/>
            <person name="McGarry J.W."/>
            <person name="Darby A.C."/>
            <person name="Makepeace B.L."/>
        </authorList>
    </citation>
    <scope>NUCLEOTIDE SEQUENCE [LARGE SCALE GENOMIC DNA]</scope>
    <source>
        <strain evidence="2">UoL-UT</strain>
    </source>
</reference>
<dbReference type="OrthoDB" id="5779068at2759"/>